<name>A0A3G4ZSV1_9VIRU</name>
<reference evidence="1" key="1">
    <citation type="submission" date="2018-10" db="EMBL/GenBank/DDBJ databases">
        <title>Hidden diversity of soil giant viruses.</title>
        <authorList>
            <person name="Schulz F."/>
            <person name="Alteio L."/>
            <person name="Goudeau D."/>
            <person name="Ryan E.M."/>
            <person name="Malmstrom R.R."/>
            <person name="Blanchard J."/>
            <person name="Woyke T."/>
        </authorList>
    </citation>
    <scope>NUCLEOTIDE SEQUENCE</scope>
    <source>
        <strain evidence="1">EDV1</strain>
    </source>
</reference>
<sequence>MVNITIMVEHAIKVNSCRSIKLKYCGFSVSDKVYKLEENTPLLDLKCIIANELKMNIMEIRFTKFYIENYEHRILADNSPIKNFTEIDIWEPNSLSFNMYYQTKIFLNGEQLDHLKNIYNYNFPLVLKLNIEFMNMCGDDVKNQQKQDDELWTALAMPGCVSFMAYGDKYFANEGKKKIDRKHGYLSREKICIENYKFETGATFMDLTNIVQDEIVKSGIMNKSQIEIIDINDFRCGKVGYYDKSYKHTRYTRRDISVTFCPENQTGPNHTCIFGKKTCDFNVYANVPMLNRFNTGDDIHVRVGVIKNNYIKIFLGDGKEYIHIDKNDRIEDIIKIGIINIDSHNNIIDIRKILVLYKGKILEHTDLINCHLSNNDVVSFKILEHAVPKKNTDDELFNRVISLIENNYKQSPENIQYLFKNLDIIYDTKILLKQGDNVREYKLSMGVILSHSDIDGTNVFILWKQNQKHTESKTNSMIIDLLSLPFNTFSWEQNNLAIIFLIEFIYSNIDYKNIRQYIKNLPCILKWCDYFSMNKLKTFLNNEYICEYYNRVCL</sequence>
<gene>
    <name evidence="1" type="ORF">Edafosvirus3_70</name>
</gene>
<organism evidence="1">
    <name type="scientific">Edafosvirus sp</name>
    <dbReference type="NCBI Taxonomy" id="2487765"/>
    <lineage>
        <taxon>Viruses</taxon>
        <taxon>Varidnaviria</taxon>
        <taxon>Bamfordvirae</taxon>
        <taxon>Nucleocytoviricota</taxon>
        <taxon>Megaviricetes</taxon>
        <taxon>Imitervirales</taxon>
        <taxon>Mimiviridae</taxon>
        <taxon>Klosneuvirinae</taxon>
    </lineage>
</organism>
<dbReference type="EMBL" id="MK072068">
    <property type="protein sequence ID" value="AYV77992.1"/>
    <property type="molecule type" value="Genomic_DNA"/>
</dbReference>
<evidence type="ECO:0000313" key="1">
    <source>
        <dbReference type="EMBL" id="AYV77992.1"/>
    </source>
</evidence>
<proteinExistence type="predicted"/>
<protein>
    <submittedName>
        <fullName evidence="1">Uncharacterized protein</fullName>
    </submittedName>
</protein>
<accession>A0A3G4ZSV1</accession>